<protein>
    <submittedName>
        <fullName evidence="1">RCG24585</fullName>
    </submittedName>
</protein>
<gene>
    <name evidence="1" type="ORF">rCG_24585</name>
</gene>
<evidence type="ECO:0000313" key="1">
    <source>
        <dbReference type="EMBL" id="EDM08475.1"/>
    </source>
</evidence>
<reference evidence="2" key="1">
    <citation type="submission" date="2005-09" db="EMBL/GenBank/DDBJ databases">
        <authorList>
            <person name="Mural R.J."/>
            <person name="Li P.W."/>
            <person name="Adams M.D."/>
            <person name="Amanatides P.G."/>
            <person name="Baden-Tillson H."/>
            <person name="Barnstead M."/>
            <person name="Chin S.H."/>
            <person name="Dew I."/>
            <person name="Evans C.A."/>
            <person name="Ferriera S."/>
            <person name="Flanigan M."/>
            <person name="Fosler C."/>
            <person name="Glodek A."/>
            <person name="Gu Z."/>
            <person name="Holt R.A."/>
            <person name="Jennings D."/>
            <person name="Kraft C.L."/>
            <person name="Lu F."/>
            <person name="Nguyen T."/>
            <person name="Nusskern D.R."/>
            <person name="Pfannkoch C.M."/>
            <person name="Sitter C."/>
            <person name="Sutton G.G."/>
            <person name="Venter J.C."/>
            <person name="Wang Z."/>
            <person name="Woodage T."/>
            <person name="Zheng X.H."/>
            <person name="Zhong F."/>
        </authorList>
    </citation>
    <scope>NUCLEOTIDE SEQUENCE [LARGE SCALE GENOMIC DNA]</scope>
    <source>
        <strain>BN</strain>
        <strain evidence="2">Sprague-Dawley</strain>
    </source>
</reference>
<dbReference type="Proteomes" id="UP000234681">
    <property type="component" value="Chromosome 1"/>
</dbReference>
<accession>A6JBU8</accession>
<proteinExistence type="predicted"/>
<name>A6JBU8_RAT</name>
<dbReference type="AlphaFoldDB" id="A6JBU8"/>
<evidence type="ECO:0000313" key="2">
    <source>
        <dbReference type="Proteomes" id="UP000234681"/>
    </source>
</evidence>
<sequence>MSTILGCLSPAMRAVCLQDNKQPM</sequence>
<dbReference type="EMBL" id="CH473980">
    <property type="protein sequence ID" value="EDM08475.1"/>
    <property type="molecule type" value="Genomic_DNA"/>
</dbReference>
<organism evidence="1 2">
    <name type="scientific">Rattus norvegicus</name>
    <name type="common">Rat</name>
    <dbReference type="NCBI Taxonomy" id="10116"/>
    <lineage>
        <taxon>Eukaryota</taxon>
        <taxon>Metazoa</taxon>
        <taxon>Chordata</taxon>
        <taxon>Craniata</taxon>
        <taxon>Vertebrata</taxon>
        <taxon>Euteleostomi</taxon>
        <taxon>Mammalia</taxon>
        <taxon>Eutheria</taxon>
        <taxon>Euarchontoglires</taxon>
        <taxon>Glires</taxon>
        <taxon>Rodentia</taxon>
        <taxon>Myomorpha</taxon>
        <taxon>Muroidea</taxon>
        <taxon>Muridae</taxon>
        <taxon>Murinae</taxon>
        <taxon>Rattus</taxon>
    </lineage>
</organism>